<reference evidence="2" key="1">
    <citation type="submission" date="2020-01" db="EMBL/GenBank/DDBJ databases">
        <authorList>
            <person name="Meier V. D."/>
            <person name="Meier V D."/>
        </authorList>
    </citation>
    <scope>NUCLEOTIDE SEQUENCE</scope>
    <source>
        <strain evidence="2">HLG_WM_MAG_05</strain>
    </source>
</reference>
<name>A0A6S6TQ58_9BACT</name>
<organism evidence="2">
    <name type="scientific">uncultured Sulfurovum sp</name>
    <dbReference type="NCBI Taxonomy" id="269237"/>
    <lineage>
        <taxon>Bacteria</taxon>
        <taxon>Pseudomonadati</taxon>
        <taxon>Campylobacterota</taxon>
        <taxon>Epsilonproteobacteria</taxon>
        <taxon>Campylobacterales</taxon>
        <taxon>Sulfurovaceae</taxon>
        <taxon>Sulfurovum</taxon>
        <taxon>environmental samples</taxon>
    </lineage>
</organism>
<feature type="coiled-coil region" evidence="1">
    <location>
        <begin position="33"/>
        <end position="60"/>
    </location>
</feature>
<proteinExistence type="predicted"/>
<sequence>MKKILIVPIVLVLIIFSLYHEDVDGMPTTKEGHTKVTQEIEIIEEIIEEVQIEKEKKHDKEVFSVEIKGELNTTKETPLRLRAEVHNAHDSDKCNYWWYKNKKLVSIGNVLEETFTKGEHQVHLVVRDANGIEANSTVVVGAYDYYSVQRFNYDPHYGNLLYVEKQILNHKGQYVLYDDGLHTKEYLEYNEASNLIEQTLEFHHQPNKNTKTVYSYDNIGNRLTSQSFNSEGESVYYRVNTYDENRTVISSKVGKNEENLVDEYATGNQIVYYADPYATIEQEQNIPNDIIRTNDKGQIIYEERYYYGGYKNINEMSYDEHDKLIKSVRKATSEYDSRLDITDYDKDGNAIKVEVRSEVMNQGLCHYISQRTYTSMGQTESEVSRLVDGECPYVDEVKRNYVYDDKGNIINIKVLSDEDSNVGFNTLKVVKAYTNEIEM</sequence>
<evidence type="ECO:0000256" key="1">
    <source>
        <dbReference type="SAM" id="Coils"/>
    </source>
</evidence>
<dbReference type="EMBL" id="CACVAU010000055">
    <property type="protein sequence ID" value="CAA6818750.1"/>
    <property type="molecule type" value="Genomic_DNA"/>
</dbReference>
<keyword evidence="1" id="KW-0175">Coiled coil</keyword>
<dbReference type="AlphaFoldDB" id="A0A6S6TQ58"/>
<evidence type="ECO:0000313" key="2">
    <source>
        <dbReference type="EMBL" id="CAA6818750.1"/>
    </source>
</evidence>
<protein>
    <submittedName>
        <fullName evidence="2">Uncharacterized protein</fullName>
    </submittedName>
</protein>
<gene>
    <name evidence="2" type="ORF">HELGO_WM4941</name>
</gene>
<accession>A0A6S6TQ58</accession>